<dbReference type="SUPFAM" id="SSF51735">
    <property type="entry name" value="NAD(P)-binding Rossmann-fold domains"/>
    <property type="match status" value="1"/>
</dbReference>
<proteinExistence type="predicted"/>
<evidence type="ECO:0000259" key="3">
    <source>
        <dbReference type="Pfam" id="PF22725"/>
    </source>
</evidence>
<dbReference type="Proteomes" id="UP000600449">
    <property type="component" value="Unassembled WGS sequence"/>
</dbReference>
<dbReference type="InterPro" id="IPR000683">
    <property type="entry name" value="Gfo/Idh/MocA-like_OxRdtase_N"/>
</dbReference>
<dbReference type="InterPro" id="IPR055170">
    <property type="entry name" value="GFO_IDH_MocA-like_dom"/>
</dbReference>
<evidence type="ECO:0000256" key="1">
    <source>
        <dbReference type="ARBA" id="ARBA00023002"/>
    </source>
</evidence>
<feature type="domain" description="Gfo/Idh/MocA-like oxidoreductase N-terminal" evidence="2">
    <location>
        <begin position="7"/>
        <end position="120"/>
    </location>
</feature>
<dbReference type="PANTHER" id="PTHR43818:SF11">
    <property type="entry name" value="BCDNA.GH03377"/>
    <property type="match status" value="1"/>
</dbReference>
<comment type="caution">
    <text evidence="4">The sequence shown here is derived from an EMBL/GenBank/DDBJ whole genome shotgun (WGS) entry which is preliminary data.</text>
</comment>
<dbReference type="InterPro" id="IPR050463">
    <property type="entry name" value="Gfo/Idh/MocA_oxidrdct_glycsds"/>
</dbReference>
<gene>
    <name evidence="4" type="ORF">GCM10011322_28630</name>
</gene>
<evidence type="ECO:0000313" key="5">
    <source>
        <dbReference type="Proteomes" id="UP000600449"/>
    </source>
</evidence>
<dbReference type="Pfam" id="PF22725">
    <property type="entry name" value="GFO_IDH_MocA_C3"/>
    <property type="match status" value="1"/>
</dbReference>
<feature type="domain" description="GFO/IDH/MocA-like oxidoreductase" evidence="3">
    <location>
        <begin position="131"/>
        <end position="266"/>
    </location>
</feature>
<name>A0A917QAN7_9HYPH</name>
<dbReference type="Pfam" id="PF01408">
    <property type="entry name" value="GFO_IDH_MocA"/>
    <property type="match status" value="1"/>
</dbReference>
<dbReference type="RefSeq" id="WP_188913909.1">
    <property type="nucleotide sequence ID" value="NZ_BMMF01000008.1"/>
</dbReference>
<dbReference type="EMBL" id="BMMF01000008">
    <property type="protein sequence ID" value="GGK39776.1"/>
    <property type="molecule type" value="Genomic_DNA"/>
</dbReference>
<dbReference type="Gene3D" id="3.30.360.10">
    <property type="entry name" value="Dihydrodipicolinate Reductase, domain 2"/>
    <property type="match status" value="1"/>
</dbReference>
<keyword evidence="5" id="KW-1185">Reference proteome</keyword>
<accession>A0A917QAN7</accession>
<dbReference type="GO" id="GO:0016491">
    <property type="term" value="F:oxidoreductase activity"/>
    <property type="evidence" value="ECO:0007669"/>
    <property type="project" value="UniProtKB-KW"/>
</dbReference>
<sequence length="386" mass="40705">MIPTTLRAGVLGCGNISDTYLSRARTFEGLEIVACADTDAGRAAAQAERYGVRGTAPDALLADPEVDIVINLTPPRAHATVGAAAIAAGKHLYSEKPLGVSLEEGRALATAARAAGVRLGCAPDTFLGGGHQLARKLVDEGAIGRPISGAIWFATRGMEHWHPDPAFFFQAGGGPILDIGAYYVTALVNLIGPVKRVMAIGTRGFAERLVTSEGPKRGTRLPVEVDTLVVGALEFACGAVVPLTATWDVFAETTFRLELYGSEGTMLLPDPNFFGGATRLSRGGAPFERVEPSAMAYARPNRRTGRGEDVADYRILGVVDLARAIAEGRPHRCSGDLALHVLEVLCAFDRSAREGRHVAIETPCERPAALSGGDLAWWSGREAPAA</sequence>
<dbReference type="Gene3D" id="3.40.50.720">
    <property type="entry name" value="NAD(P)-binding Rossmann-like Domain"/>
    <property type="match status" value="1"/>
</dbReference>
<organism evidence="4 5">
    <name type="scientific">Salinarimonas ramus</name>
    <dbReference type="NCBI Taxonomy" id="690164"/>
    <lineage>
        <taxon>Bacteria</taxon>
        <taxon>Pseudomonadati</taxon>
        <taxon>Pseudomonadota</taxon>
        <taxon>Alphaproteobacteria</taxon>
        <taxon>Hyphomicrobiales</taxon>
        <taxon>Salinarimonadaceae</taxon>
        <taxon>Salinarimonas</taxon>
    </lineage>
</organism>
<protein>
    <submittedName>
        <fullName evidence="4">Oxidoreductase</fullName>
    </submittedName>
</protein>
<dbReference type="PANTHER" id="PTHR43818">
    <property type="entry name" value="BCDNA.GH03377"/>
    <property type="match status" value="1"/>
</dbReference>
<keyword evidence="1" id="KW-0560">Oxidoreductase</keyword>
<dbReference type="InterPro" id="IPR036291">
    <property type="entry name" value="NAD(P)-bd_dom_sf"/>
</dbReference>
<dbReference type="SUPFAM" id="SSF55347">
    <property type="entry name" value="Glyceraldehyde-3-phosphate dehydrogenase-like, C-terminal domain"/>
    <property type="match status" value="1"/>
</dbReference>
<dbReference type="GO" id="GO:0000166">
    <property type="term" value="F:nucleotide binding"/>
    <property type="evidence" value="ECO:0007669"/>
    <property type="project" value="InterPro"/>
</dbReference>
<evidence type="ECO:0000313" key="4">
    <source>
        <dbReference type="EMBL" id="GGK39776.1"/>
    </source>
</evidence>
<dbReference type="AlphaFoldDB" id="A0A917QAN7"/>
<evidence type="ECO:0000259" key="2">
    <source>
        <dbReference type="Pfam" id="PF01408"/>
    </source>
</evidence>
<reference evidence="4 5" key="1">
    <citation type="journal article" date="2014" name="Int. J. Syst. Evol. Microbiol.">
        <title>Complete genome sequence of Corynebacterium casei LMG S-19264T (=DSM 44701T), isolated from a smear-ripened cheese.</title>
        <authorList>
            <consortium name="US DOE Joint Genome Institute (JGI-PGF)"/>
            <person name="Walter F."/>
            <person name="Albersmeier A."/>
            <person name="Kalinowski J."/>
            <person name="Ruckert C."/>
        </authorList>
    </citation>
    <scope>NUCLEOTIDE SEQUENCE [LARGE SCALE GENOMIC DNA]</scope>
    <source>
        <strain evidence="4 5">CGMCC 1.9161</strain>
    </source>
</reference>